<feature type="transmembrane region" description="Helical" evidence="1">
    <location>
        <begin position="293"/>
        <end position="314"/>
    </location>
</feature>
<dbReference type="SUPFAM" id="SSF141868">
    <property type="entry name" value="EAL domain-like"/>
    <property type="match status" value="1"/>
</dbReference>
<comment type="caution">
    <text evidence="4">The sequence shown here is derived from an EMBL/GenBank/DDBJ whole genome shotgun (WGS) entry which is preliminary data.</text>
</comment>
<reference key="1">
    <citation type="submission" date="2017-08" db="EMBL/GenBank/DDBJ databases">
        <title>A dynamic microbial community with high functional redundancy inhabits the cold, oxic subseafloor aquifer.</title>
        <authorList>
            <person name="Tully B.J."/>
            <person name="Wheat C.G."/>
            <person name="Glazer B.T."/>
            <person name="Huber J.A."/>
        </authorList>
    </citation>
    <scope>NUCLEOTIDE SEQUENCE [LARGE SCALE GENOMIC DNA]</scope>
</reference>
<dbReference type="InterPro" id="IPR029787">
    <property type="entry name" value="Nucleotide_cyclase"/>
</dbReference>
<dbReference type="InterPro" id="IPR035919">
    <property type="entry name" value="EAL_sf"/>
</dbReference>
<dbReference type="PROSITE" id="PS50887">
    <property type="entry name" value="GGDEF"/>
    <property type="match status" value="1"/>
</dbReference>
<evidence type="ECO:0000256" key="1">
    <source>
        <dbReference type="SAM" id="Phobius"/>
    </source>
</evidence>
<dbReference type="InterPro" id="IPR052155">
    <property type="entry name" value="Biofilm_reg_signaling"/>
</dbReference>
<dbReference type="Gene3D" id="3.20.20.450">
    <property type="entry name" value="EAL domain"/>
    <property type="match status" value="1"/>
</dbReference>
<feature type="domain" description="GGDEF" evidence="3">
    <location>
        <begin position="538"/>
        <end position="673"/>
    </location>
</feature>
<dbReference type="InterPro" id="IPR000160">
    <property type="entry name" value="GGDEF_dom"/>
</dbReference>
<sequence length="938" mass="106034">MIRRVLKRKLLPAVMLSVVIAILAFTANITGWNQTANIHKFNQFETPASQNLVIIEIDEESVSHFNTWPWPRSRFAEFLYKLELVSPELVVFDVDFSAVSNQADDVTFGNAINNVSFPVILPTKTRASKQMLARNEVLPIEPLAKYSLLGSVDIKMEKSGLVHEYPTFSESGRPTMGALLANRINTPEEPVHIDFSIDPLSIPYISFKDIVTGNFDEREIRGKTLLVGATSQQSGDMYTLPKHGRLPNVYIHALGYETLIADTLLSTVSPLIMLFLAITLFILLTFSHDDKRLGLALVSNFVIIAAIYALSFILHAYAKIMLPVTILYVAMILSCAQQIIQNIKYRTYILFKETNRNNYNKALVNQVIKESVNGIIITDLQGGVLVANSKAQKLFTMDHQTVENNESVFDYIPGSRELFEKVSQLKALDFSKTEYVTEKFKNKGGQEYIVEMMLNKTSFVQYFDNHKFFGGHNRIKSHEIFNFTIQDVTEKMKILAEKDKSDNALSDLMNNDPLTKLPNRASFNKILELLYSNKHVQKNSIVVLLNLDSIKEINDMHGLDIGDDAIYKAGRMLNNIVGSQGMVARFSEKIFGIIYSGVDSENADHYKELIRQLYYLFSKPLRLGNKNIPMAVSMGVVIAPKHGDSPDTLISNAVQALDYSKASKSTKWFIYQEDLAQKLRDKREIRLDLQRAIKNDEFVLYYQPQHDIVSGKLLGYESLIRWEDPIKGLRFPDEFIPVAEEFGLITEIGELVLKTGCHDAVHWPDDITVAINVSPIQFKDADMVALCRKYLKQSGLAPERLELEITESMMMDDVDHVIETLTSIQDLGVKIAMDDFGTGYSSLQYLTELPFDKIKIDRSFIMNIGKSKQADALISTIVTLGHSLDKLVLAEGIETEEMIIMLRAAGCQMGQGYHYGKPMPIKHVRSQLDLIEKQRRSA</sequence>
<dbReference type="CDD" id="cd01949">
    <property type="entry name" value="GGDEF"/>
    <property type="match status" value="1"/>
</dbReference>
<name>A0A2A4YRI0_9PROT</name>
<proteinExistence type="predicted"/>
<reference evidence="4" key="2">
    <citation type="journal article" date="2018" name="ISME J.">
        <title>A dynamic microbial community with high functional redundancy inhabits the cold, oxic subseafloor aquifer.</title>
        <authorList>
            <person name="Tully B.J."/>
            <person name="Wheat C.G."/>
            <person name="Glazer B.T."/>
            <person name="Huber J.A."/>
        </authorList>
    </citation>
    <scope>NUCLEOTIDE SEQUENCE</scope>
    <source>
        <strain evidence="4">NORP83</strain>
    </source>
</reference>
<keyword evidence="1" id="KW-0472">Membrane</keyword>
<dbReference type="SMART" id="SM01080">
    <property type="entry name" value="CHASE2"/>
    <property type="match status" value="1"/>
</dbReference>
<dbReference type="Pfam" id="PF05226">
    <property type="entry name" value="CHASE2"/>
    <property type="match status" value="1"/>
</dbReference>
<evidence type="ECO:0000259" key="2">
    <source>
        <dbReference type="PROSITE" id="PS50883"/>
    </source>
</evidence>
<dbReference type="Gene3D" id="3.30.450.20">
    <property type="entry name" value="PAS domain"/>
    <property type="match status" value="1"/>
</dbReference>
<dbReference type="InterPro" id="IPR001633">
    <property type="entry name" value="EAL_dom"/>
</dbReference>
<dbReference type="Gene3D" id="3.30.70.270">
    <property type="match status" value="1"/>
</dbReference>
<organism evidence="4">
    <name type="scientific">OCS116 cluster bacterium</name>
    <dbReference type="NCBI Taxonomy" id="2030921"/>
    <lineage>
        <taxon>Bacteria</taxon>
        <taxon>Pseudomonadati</taxon>
        <taxon>Pseudomonadota</taxon>
        <taxon>Alphaproteobacteria</taxon>
        <taxon>OCS116 cluster</taxon>
    </lineage>
</organism>
<dbReference type="AlphaFoldDB" id="A0A2A4YRI0"/>
<dbReference type="SMART" id="SM00052">
    <property type="entry name" value="EAL"/>
    <property type="match status" value="1"/>
</dbReference>
<protein>
    <recommendedName>
        <fullName evidence="5">EAL domain-containing protein</fullName>
    </recommendedName>
</protein>
<keyword evidence="1" id="KW-1133">Transmembrane helix</keyword>
<dbReference type="Pfam" id="PF00563">
    <property type="entry name" value="EAL"/>
    <property type="match status" value="1"/>
</dbReference>
<feature type="transmembrane region" description="Helical" evidence="1">
    <location>
        <begin position="320"/>
        <end position="340"/>
    </location>
</feature>
<evidence type="ECO:0000259" key="3">
    <source>
        <dbReference type="PROSITE" id="PS50887"/>
    </source>
</evidence>
<evidence type="ECO:0000313" key="4">
    <source>
        <dbReference type="EMBL" id="PCI97403.1"/>
    </source>
</evidence>
<accession>A0A2A4YRI0</accession>
<dbReference type="EMBL" id="NVUS01000030">
    <property type="protein sequence ID" value="PCI97403.1"/>
    <property type="molecule type" value="Genomic_DNA"/>
</dbReference>
<dbReference type="PANTHER" id="PTHR44757:SF2">
    <property type="entry name" value="BIOFILM ARCHITECTURE MAINTENANCE PROTEIN MBAA"/>
    <property type="match status" value="1"/>
</dbReference>
<dbReference type="SMART" id="SM00267">
    <property type="entry name" value="GGDEF"/>
    <property type="match status" value="1"/>
</dbReference>
<feature type="domain" description="EAL" evidence="2">
    <location>
        <begin position="682"/>
        <end position="932"/>
    </location>
</feature>
<dbReference type="Pfam" id="PF00990">
    <property type="entry name" value="GGDEF"/>
    <property type="match status" value="1"/>
</dbReference>
<dbReference type="PROSITE" id="PS50883">
    <property type="entry name" value="EAL"/>
    <property type="match status" value="1"/>
</dbReference>
<dbReference type="CDD" id="cd01948">
    <property type="entry name" value="EAL"/>
    <property type="match status" value="1"/>
</dbReference>
<keyword evidence="1" id="KW-0812">Transmembrane</keyword>
<feature type="transmembrane region" description="Helical" evidence="1">
    <location>
        <begin position="264"/>
        <end position="286"/>
    </location>
</feature>
<gene>
    <name evidence="4" type="ORF">COB13_15860</name>
</gene>
<dbReference type="SUPFAM" id="SSF55073">
    <property type="entry name" value="Nucleotide cyclase"/>
    <property type="match status" value="1"/>
</dbReference>
<dbReference type="NCBIfam" id="TIGR00254">
    <property type="entry name" value="GGDEF"/>
    <property type="match status" value="1"/>
</dbReference>
<evidence type="ECO:0008006" key="5">
    <source>
        <dbReference type="Google" id="ProtNLM"/>
    </source>
</evidence>
<dbReference type="InterPro" id="IPR043128">
    <property type="entry name" value="Rev_trsase/Diguanyl_cyclase"/>
</dbReference>
<dbReference type="PANTHER" id="PTHR44757">
    <property type="entry name" value="DIGUANYLATE CYCLASE DGCP"/>
    <property type="match status" value="1"/>
</dbReference>
<dbReference type="InterPro" id="IPR007890">
    <property type="entry name" value="CHASE2"/>
</dbReference>